<proteinExistence type="predicted"/>
<dbReference type="AlphaFoldDB" id="A0A9D6V0R5"/>
<evidence type="ECO:0000259" key="1">
    <source>
        <dbReference type="Pfam" id="PF13524"/>
    </source>
</evidence>
<dbReference type="Gene3D" id="3.40.50.2000">
    <property type="entry name" value="Glycogen Phosphorylase B"/>
    <property type="match status" value="2"/>
</dbReference>
<gene>
    <name evidence="2" type="ORF">HY912_10700</name>
</gene>
<name>A0A9D6V0R5_9BACT</name>
<dbReference type="InterPro" id="IPR055259">
    <property type="entry name" value="YkvP/CgeB_Glyco_trans-like"/>
</dbReference>
<protein>
    <submittedName>
        <fullName evidence="2">Glycosyltransferase</fullName>
    </submittedName>
</protein>
<reference evidence="2" key="1">
    <citation type="submission" date="2020-07" db="EMBL/GenBank/DDBJ databases">
        <title>Huge and variable diversity of episymbiotic CPR bacteria and DPANN archaea in groundwater ecosystems.</title>
        <authorList>
            <person name="He C.Y."/>
            <person name="Keren R."/>
            <person name="Whittaker M."/>
            <person name="Farag I.F."/>
            <person name="Doudna J."/>
            <person name="Cate J.H.D."/>
            <person name="Banfield J.F."/>
        </authorList>
    </citation>
    <scope>NUCLEOTIDE SEQUENCE</scope>
    <source>
        <strain evidence="2">NC_groundwater_1664_Pr3_B-0.1um_52_9</strain>
    </source>
</reference>
<dbReference type="SUPFAM" id="SSF53756">
    <property type="entry name" value="UDP-Glycosyltransferase/glycogen phosphorylase"/>
    <property type="match status" value="1"/>
</dbReference>
<comment type="caution">
    <text evidence="2">The sequence shown here is derived from an EMBL/GenBank/DDBJ whole genome shotgun (WGS) entry which is preliminary data.</text>
</comment>
<sequence>MNELTRRISESDCKLIKPLKIIYVGPAHDGTCKARKRALEALGHTVRVINPCDFLDSLPWLLATTEKKLQFGPATYRINRSLLRTAAEEDHDWVWIDKNVFVWPSTIKELIAIGLFLIHHLTDDFMNPNQPLRHYRQAIPMFHVHLSSNVFNVEELKGLGVRHAIQTHLGFDPEFCCPGGQPPLPVEEFKTDVVFVGHWRKHLDEFILPIIDQGVKVALWGQGWEKSPQRKKLTDRAKFRLASDEEYPSILASAKIALCFLSHENRNTSTGRSFEIPAVGTFMLAERTDEHESFYVEGKEVEFFEQPAELLEKIRYYLSNEEERTRIARAGHDRASTSGYTYFDRVVMDINNILPIYEEFLKSDRRSQSVIALKE</sequence>
<organism evidence="2 3">
    <name type="scientific">Desulfomonile tiedjei</name>
    <dbReference type="NCBI Taxonomy" id="2358"/>
    <lineage>
        <taxon>Bacteria</taxon>
        <taxon>Pseudomonadati</taxon>
        <taxon>Thermodesulfobacteriota</taxon>
        <taxon>Desulfomonilia</taxon>
        <taxon>Desulfomonilales</taxon>
        <taxon>Desulfomonilaceae</taxon>
        <taxon>Desulfomonile</taxon>
    </lineage>
</organism>
<dbReference type="Pfam" id="PF13524">
    <property type="entry name" value="Glyco_trans_1_2"/>
    <property type="match status" value="1"/>
</dbReference>
<dbReference type="Proteomes" id="UP000807825">
    <property type="component" value="Unassembled WGS sequence"/>
</dbReference>
<dbReference type="EMBL" id="JACRDE010000290">
    <property type="protein sequence ID" value="MBI5249951.1"/>
    <property type="molecule type" value="Genomic_DNA"/>
</dbReference>
<evidence type="ECO:0000313" key="3">
    <source>
        <dbReference type="Proteomes" id="UP000807825"/>
    </source>
</evidence>
<feature type="domain" description="Spore protein YkvP/CgeB glycosyl transferase-like" evidence="1">
    <location>
        <begin position="213"/>
        <end position="346"/>
    </location>
</feature>
<accession>A0A9D6V0R5</accession>
<evidence type="ECO:0000313" key="2">
    <source>
        <dbReference type="EMBL" id="MBI5249951.1"/>
    </source>
</evidence>